<dbReference type="EMBL" id="LAZR01003319">
    <property type="protein sequence ID" value="KKN19611.1"/>
    <property type="molecule type" value="Genomic_DNA"/>
</dbReference>
<reference evidence="1" key="1">
    <citation type="journal article" date="2015" name="Nature">
        <title>Complex archaea that bridge the gap between prokaryotes and eukaryotes.</title>
        <authorList>
            <person name="Spang A."/>
            <person name="Saw J.H."/>
            <person name="Jorgensen S.L."/>
            <person name="Zaremba-Niedzwiedzka K."/>
            <person name="Martijn J."/>
            <person name="Lind A.E."/>
            <person name="van Eijk R."/>
            <person name="Schleper C."/>
            <person name="Guy L."/>
            <person name="Ettema T.J."/>
        </authorList>
    </citation>
    <scope>NUCLEOTIDE SEQUENCE</scope>
</reference>
<dbReference type="InterPro" id="IPR032710">
    <property type="entry name" value="NTF2-like_dom_sf"/>
</dbReference>
<evidence type="ECO:0008006" key="2">
    <source>
        <dbReference type="Google" id="ProtNLM"/>
    </source>
</evidence>
<dbReference type="Gene3D" id="3.10.450.50">
    <property type="match status" value="1"/>
</dbReference>
<dbReference type="Pfam" id="PF07366">
    <property type="entry name" value="SnoaL"/>
    <property type="match status" value="1"/>
</dbReference>
<dbReference type="PANTHER" id="PTHR38436:SF1">
    <property type="entry name" value="ESTER CYCLASE"/>
    <property type="match status" value="1"/>
</dbReference>
<gene>
    <name evidence="1" type="ORF">LCGC14_0944050</name>
</gene>
<dbReference type="GO" id="GO:0030638">
    <property type="term" value="P:polyketide metabolic process"/>
    <property type="evidence" value="ECO:0007669"/>
    <property type="project" value="InterPro"/>
</dbReference>
<accession>A0A0F9R2T7</accession>
<protein>
    <recommendedName>
        <fullName evidence="2">Ester cyclase</fullName>
    </recommendedName>
</protein>
<organism evidence="1">
    <name type="scientific">marine sediment metagenome</name>
    <dbReference type="NCBI Taxonomy" id="412755"/>
    <lineage>
        <taxon>unclassified sequences</taxon>
        <taxon>metagenomes</taxon>
        <taxon>ecological metagenomes</taxon>
    </lineage>
</organism>
<dbReference type="InterPro" id="IPR009959">
    <property type="entry name" value="Cyclase_SnoaL-like"/>
</dbReference>
<dbReference type="SUPFAM" id="SSF54427">
    <property type="entry name" value="NTF2-like"/>
    <property type="match status" value="1"/>
</dbReference>
<evidence type="ECO:0000313" key="1">
    <source>
        <dbReference type="EMBL" id="KKN19611.1"/>
    </source>
</evidence>
<sequence>MTVEENKALMKRFYDEVLNQGNIDMVDEFVDEEIIDHNPTVMEQAEGLEGILQGISHIREGFPDINFEIKEILGEEDRLAIVIRITGTHQGKFWGIEPTGKNIDTTIIDVMKFKDGKIYERWGLFDVYQLMQQLGQEAA</sequence>
<dbReference type="PANTHER" id="PTHR38436">
    <property type="entry name" value="POLYKETIDE CYCLASE SNOAL-LIKE DOMAIN"/>
    <property type="match status" value="1"/>
</dbReference>
<dbReference type="AlphaFoldDB" id="A0A0F9R2T7"/>
<comment type="caution">
    <text evidence="1">The sequence shown here is derived from an EMBL/GenBank/DDBJ whole genome shotgun (WGS) entry which is preliminary data.</text>
</comment>
<proteinExistence type="predicted"/>
<name>A0A0F9R2T7_9ZZZZ</name>